<gene>
    <name evidence="4" type="ORF">ABNN70_11490</name>
</gene>
<dbReference type="PANTHER" id="PTHR45586:SF15">
    <property type="entry name" value="TPR REPEAT-CONTAINING PROTEIN YPIA"/>
    <property type="match status" value="1"/>
</dbReference>
<dbReference type="EMBL" id="CP159510">
    <property type="protein sequence ID" value="XCJ16298.1"/>
    <property type="molecule type" value="Genomic_DNA"/>
</dbReference>
<protein>
    <recommendedName>
        <fullName evidence="5">Tetratricopeptide repeat protein</fullName>
    </recommendedName>
</protein>
<dbReference type="SUPFAM" id="SSF48452">
    <property type="entry name" value="TPR-like"/>
    <property type="match status" value="2"/>
</dbReference>
<dbReference type="Gene3D" id="1.25.40.10">
    <property type="entry name" value="Tetratricopeptide repeat domain"/>
    <property type="match status" value="2"/>
</dbReference>
<evidence type="ECO:0008006" key="5">
    <source>
        <dbReference type="Google" id="ProtNLM"/>
    </source>
</evidence>
<evidence type="ECO:0000313" key="4">
    <source>
        <dbReference type="EMBL" id="XCJ16298.1"/>
    </source>
</evidence>
<dbReference type="AlphaFoldDB" id="A0AAU8ICW0"/>
<feature type="repeat" description="TPR" evidence="3">
    <location>
        <begin position="369"/>
        <end position="402"/>
    </location>
</feature>
<dbReference type="PROSITE" id="PS50005">
    <property type="entry name" value="TPR"/>
    <property type="match status" value="2"/>
</dbReference>
<keyword evidence="2 3" id="KW-0802">TPR repeat</keyword>
<dbReference type="InterPro" id="IPR011990">
    <property type="entry name" value="TPR-like_helical_dom_sf"/>
</dbReference>
<proteinExistence type="predicted"/>
<feature type="repeat" description="TPR" evidence="3">
    <location>
        <begin position="270"/>
        <end position="303"/>
    </location>
</feature>
<keyword evidence="1" id="KW-0677">Repeat</keyword>
<dbReference type="PANTHER" id="PTHR45586">
    <property type="entry name" value="TPR REPEAT-CONTAINING PROTEIN PA4667"/>
    <property type="match status" value="1"/>
</dbReference>
<dbReference type="InterPro" id="IPR051012">
    <property type="entry name" value="CellSynth/LPSAsmb/PSIAsmb"/>
</dbReference>
<dbReference type="RefSeq" id="WP_353947874.1">
    <property type="nucleotide sequence ID" value="NZ_CP159510.1"/>
</dbReference>
<dbReference type="InterPro" id="IPR019734">
    <property type="entry name" value="TPR_rpt"/>
</dbReference>
<evidence type="ECO:0000256" key="3">
    <source>
        <dbReference type="PROSITE-ProRule" id="PRU00339"/>
    </source>
</evidence>
<reference evidence="4" key="1">
    <citation type="submission" date="2024-06" db="EMBL/GenBank/DDBJ databases">
        <authorList>
            <person name="Fan A."/>
            <person name="Zhang F.Y."/>
            <person name="Zhang L."/>
        </authorList>
    </citation>
    <scope>NUCLEOTIDE SEQUENCE</scope>
    <source>
        <strain evidence="4">Y61</strain>
    </source>
</reference>
<dbReference type="SMART" id="SM00028">
    <property type="entry name" value="TPR"/>
    <property type="match status" value="5"/>
</dbReference>
<sequence>MNKLETANALLESGQTDEGLKVLRELIQHGDDDTLYGAAAIFHDYGFQDEALKVYSMLLGRYPNDSDLLLQISDLLIDQNKEDRAIEYLSKIHPLDENYLSAQMMLADLYQQEGLDEVAENKLIGALKIAPHEPVLLFALGEFYLSIGDAGKAVLYLEKVQNEPKLADQNVSLKLAEALSLYGEFERALKAYRKGLKKEKTLDGLFGYGVTAAKIHHDKTAIKALEELRGLDPGYSTLYPVLAHSYEHEGQLDKALKITEAGLQFDQYNDRLYREAGELSIKVHQRDKAGEFFKKWYELDPENVEALTRLVELKSQDEDYDGIIELLGKQEPDDPMLIWFLATAYNKTDELKKAWKYYQLSADSFSNNPEFLEEYGGYLRDMGKRREGLQALEKSVRLNPENQELADFIERLKQDDSL</sequence>
<name>A0AAU8ICW0_9BACL</name>
<organism evidence="4">
    <name type="scientific">Sporolactobacillus sp. Y61</name>
    <dbReference type="NCBI Taxonomy" id="3160863"/>
    <lineage>
        <taxon>Bacteria</taxon>
        <taxon>Bacillati</taxon>
        <taxon>Bacillota</taxon>
        <taxon>Bacilli</taxon>
        <taxon>Bacillales</taxon>
        <taxon>Sporolactobacillaceae</taxon>
        <taxon>Sporolactobacillus</taxon>
    </lineage>
</organism>
<evidence type="ECO:0000256" key="1">
    <source>
        <dbReference type="ARBA" id="ARBA00022737"/>
    </source>
</evidence>
<accession>A0AAU8ICW0</accession>
<evidence type="ECO:0000256" key="2">
    <source>
        <dbReference type="ARBA" id="ARBA00022803"/>
    </source>
</evidence>